<dbReference type="PANTHER" id="PTHR30419">
    <property type="entry name" value="HTH-TYPE TRANSCRIPTIONAL REGULATOR YBHD"/>
    <property type="match status" value="1"/>
</dbReference>
<dbReference type="AlphaFoldDB" id="A0A099LXE4"/>
<dbReference type="InterPro" id="IPR000847">
    <property type="entry name" value="LysR_HTH_N"/>
</dbReference>
<dbReference type="Pfam" id="PF03466">
    <property type="entry name" value="LysR_substrate"/>
    <property type="match status" value="1"/>
</dbReference>
<dbReference type="EMBL" id="JMCG01000001">
    <property type="protein sequence ID" value="KGK11912.1"/>
    <property type="molecule type" value="Genomic_DNA"/>
</dbReference>
<comment type="similarity">
    <text evidence="1">Belongs to the LysR transcriptional regulatory family.</text>
</comment>
<evidence type="ECO:0000313" key="7">
    <source>
        <dbReference type="Proteomes" id="UP000029994"/>
    </source>
</evidence>
<keyword evidence="3" id="KW-0238">DNA-binding</keyword>
<dbReference type="Gene3D" id="1.10.10.10">
    <property type="entry name" value="Winged helix-like DNA-binding domain superfamily/Winged helix DNA-binding domain"/>
    <property type="match status" value="1"/>
</dbReference>
<evidence type="ECO:0000256" key="3">
    <source>
        <dbReference type="ARBA" id="ARBA00023125"/>
    </source>
</evidence>
<keyword evidence="2" id="KW-0805">Transcription regulation</keyword>
<evidence type="ECO:0000256" key="4">
    <source>
        <dbReference type="ARBA" id="ARBA00023163"/>
    </source>
</evidence>
<feature type="domain" description="HTH lysR-type" evidence="5">
    <location>
        <begin position="6"/>
        <end position="57"/>
    </location>
</feature>
<name>A0A099LXE4_9VIBR</name>
<dbReference type="SUPFAM" id="SSF46785">
    <property type="entry name" value="Winged helix' DNA-binding domain"/>
    <property type="match status" value="1"/>
</dbReference>
<comment type="caution">
    <text evidence="6">The sequence shown here is derived from an EMBL/GenBank/DDBJ whole genome shotgun (WGS) entry which is preliminary data.</text>
</comment>
<protein>
    <submittedName>
        <fullName evidence="6">LysR family transcriptional regulator</fullName>
    </submittedName>
</protein>
<evidence type="ECO:0000256" key="2">
    <source>
        <dbReference type="ARBA" id="ARBA00023015"/>
    </source>
</evidence>
<dbReference type="GeneID" id="43683809"/>
<proteinExistence type="inferred from homology"/>
<dbReference type="InterPro" id="IPR036388">
    <property type="entry name" value="WH-like_DNA-bd_sf"/>
</dbReference>
<dbReference type="InterPro" id="IPR050950">
    <property type="entry name" value="HTH-type_LysR_regulators"/>
</dbReference>
<dbReference type="Gene3D" id="3.40.190.290">
    <property type="match status" value="1"/>
</dbReference>
<reference evidence="6 7" key="1">
    <citation type="submission" date="2014-04" db="EMBL/GenBank/DDBJ databases">
        <title>Genome sequencing of Vibrio navarrensis strains.</title>
        <authorList>
            <person name="Gladney L.M."/>
            <person name="Katz L.S."/>
            <person name="Marino-Ramirez L."/>
            <person name="Jordan I.K."/>
        </authorList>
    </citation>
    <scope>NUCLEOTIDE SEQUENCE [LARGE SCALE GENOMIC DNA]</scope>
    <source>
        <strain evidence="6 7">ATCC 51183</strain>
    </source>
</reference>
<dbReference type="Pfam" id="PF00126">
    <property type="entry name" value="HTH_1"/>
    <property type="match status" value="1"/>
</dbReference>
<dbReference type="PRINTS" id="PR00039">
    <property type="entry name" value="HTHLYSR"/>
</dbReference>
<sequence>MNRTYRYFLMVARECNIKQAAEKLNISQPSLTTAIKKLESDMGVALFHRRSKGVELTEYGRLFRNYVEEQQEKHSQLIHQMMDMQQRHCGKLKVGTGEAWWELFVREAIARYQQQVPNCSLHLEFGNNLSLMHHLVQGEIDLFIGHEVHGLHERCQVNFIPLFRDYEALFVRRGHPLLQKYKTDTSKRLIAQNDFALLRVTPDHARHRSVLAEHMSSPFDLANQRFQGRAIYDVDSLSASLDLLKASDAVMPYTDKMCLWMAEHQIETLVVNQEQRGNIGVYTKKGVDDEKTHHFVQLLRESHGR</sequence>
<dbReference type="STRING" id="29495.EA26_11575"/>
<accession>A0A099LXE4</accession>
<dbReference type="SUPFAM" id="SSF53850">
    <property type="entry name" value="Periplasmic binding protein-like II"/>
    <property type="match status" value="1"/>
</dbReference>
<dbReference type="PANTHER" id="PTHR30419:SF25">
    <property type="entry name" value="HTH-TYPE TRANSCRIPTIONAL REGULATOR YTLI"/>
    <property type="match status" value="1"/>
</dbReference>
<evidence type="ECO:0000256" key="1">
    <source>
        <dbReference type="ARBA" id="ARBA00009437"/>
    </source>
</evidence>
<dbReference type="GO" id="GO:0005829">
    <property type="term" value="C:cytosol"/>
    <property type="evidence" value="ECO:0007669"/>
    <property type="project" value="TreeGrafter"/>
</dbReference>
<keyword evidence="7" id="KW-1185">Reference proteome</keyword>
<evidence type="ECO:0000259" key="5">
    <source>
        <dbReference type="PROSITE" id="PS50931"/>
    </source>
</evidence>
<dbReference type="InterPro" id="IPR005119">
    <property type="entry name" value="LysR_subst-bd"/>
</dbReference>
<dbReference type="InterPro" id="IPR036390">
    <property type="entry name" value="WH_DNA-bd_sf"/>
</dbReference>
<organism evidence="6 7">
    <name type="scientific">Vibrio navarrensis</name>
    <dbReference type="NCBI Taxonomy" id="29495"/>
    <lineage>
        <taxon>Bacteria</taxon>
        <taxon>Pseudomonadati</taxon>
        <taxon>Pseudomonadota</taxon>
        <taxon>Gammaproteobacteria</taxon>
        <taxon>Vibrionales</taxon>
        <taxon>Vibrionaceae</taxon>
        <taxon>Vibrio</taxon>
    </lineage>
</organism>
<dbReference type="GO" id="GO:0003700">
    <property type="term" value="F:DNA-binding transcription factor activity"/>
    <property type="evidence" value="ECO:0007669"/>
    <property type="project" value="InterPro"/>
</dbReference>
<dbReference type="CDD" id="cd05466">
    <property type="entry name" value="PBP2_LTTR_substrate"/>
    <property type="match status" value="1"/>
</dbReference>
<gene>
    <name evidence="6" type="ORF">EA26_11575</name>
</gene>
<keyword evidence="4" id="KW-0804">Transcription</keyword>
<dbReference type="Proteomes" id="UP000029994">
    <property type="component" value="Unassembled WGS sequence"/>
</dbReference>
<dbReference type="GO" id="GO:0003677">
    <property type="term" value="F:DNA binding"/>
    <property type="evidence" value="ECO:0007669"/>
    <property type="project" value="UniProtKB-KW"/>
</dbReference>
<dbReference type="RefSeq" id="WP_039429037.1">
    <property type="nucleotide sequence ID" value="NZ_CAWPVW010000087.1"/>
</dbReference>
<dbReference type="eggNOG" id="COG0583">
    <property type="taxonomic scope" value="Bacteria"/>
</dbReference>
<dbReference type="PROSITE" id="PS50931">
    <property type="entry name" value="HTH_LYSR"/>
    <property type="match status" value="1"/>
</dbReference>
<evidence type="ECO:0000313" key="6">
    <source>
        <dbReference type="EMBL" id="KGK11912.1"/>
    </source>
</evidence>